<feature type="compositionally biased region" description="Low complexity" evidence="4">
    <location>
        <begin position="241"/>
        <end position="252"/>
    </location>
</feature>
<dbReference type="GO" id="GO:0031499">
    <property type="term" value="C:TRAMP complex"/>
    <property type="evidence" value="ECO:0007669"/>
    <property type="project" value="TreeGrafter"/>
</dbReference>
<organism evidence="6 7">
    <name type="scientific">Eimeria acervulina</name>
    <name type="common">Coccidian parasite</name>
    <dbReference type="NCBI Taxonomy" id="5801"/>
    <lineage>
        <taxon>Eukaryota</taxon>
        <taxon>Sar</taxon>
        <taxon>Alveolata</taxon>
        <taxon>Apicomplexa</taxon>
        <taxon>Conoidasida</taxon>
        <taxon>Coccidia</taxon>
        <taxon>Eucoccidiorida</taxon>
        <taxon>Eimeriorina</taxon>
        <taxon>Eimeriidae</taxon>
        <taxon>Eimeria</taxon>
    </lineage>
</organism>
<keyword evidence="2" id="KW-0677">Repeat</keyword>
<reference evidence="6" key="2">
    <citation type="submission" date="2013-10" db="EMBL/GenBank/DDBJ databases">
        <authorList>
            <person name="Aslett M."/>
        </authorList>
    </citation>
    <scope>NUCLEOTIDE SEQUENCE</scope>
    <source>
        <strain evidence="6">Houghton</strain>
    </source>
</reference>
<evidence type="ECO:0000256" key="1">
    <source>
        <dbReference type="ARBA" id="ARBA00004123"/>
    </source>
</evidence>
<dbReference type="OMA" id="SANSPWW"/>
<comment type="subcellular location">
    <subcellularLocation>
        <location evidence="1">Nucleus</location>
    </subcellularLocation>
</comment>
<dbReference type="PANTHER" id="PTHR46543">
    <property type="entry name" value="ZINC FINGER CCHC DOMAIN-CONTAINING PROTEIN 7"/>
    <property type="match status" value="1"/>
</dbReference>
<dbReference type="GO" id="GO:0071038">
    <property type="term" value="P:TRAMP-dependent tRNA surveillance pathway"/>
    <property type="evidence" value="ECO:0007669"/>
    <property type="project" value="TreeGrafter"/>
</dbReference>
<keyword evidence="5" id="KW-0472">Membrane</keyword>
<reference evidence="6" key="1">
    <citation type="submission" date="2013-10" db="EMBL/GenBank/DDBJ databases">
        <title>Genomic analysis of the causative agents of coccidiosis in chickens.</title>
        <authorList>
            <person name="Reid A.J."/>
            <person name="Blake D."/>
            <person name="Billington K."/>
            <person name="Browne H."/>
            <person name="Dunn M."/>
            <person name="Hung S."/>
            <person name="Kawahara F."/>
            <person name="Miranda-Saavedra D."/>
            <person name="Mourier T."/>
            <person name="Nagra H."/>
            <person name="Otto T.D."/>
            <person name="Rawlings N."/>
            <person name="Sanchez A."/>
            <person name="Sanders M."/>
            <person name="Subramaniam C."/>
            <person name="Tay Y."/>
            <person name="Dear P."/>
            <person name="Doerig C."/>
            <person name="Gruber A."/>
            <person name="Parkinson J."/>
            <person name="Shirley M."/>
            <person name="Wan K.L."/>
            <person name="Berriman M."/>
            <person name="Tomley F."/>
            <person name="Pain A."/>
        </authorList>
    </citation>
    <scope>NUCLEOTIDE SEQUENCE</scope>
    <source>
        <strain evidence="6">Houghton</strain>
    </source>
</reference>
<dbReference type="Proteomes" id="UP000018050">
    <property type="component" value="Unassembled WGS sequence"/>
</dbReference>
<dbReference type="GO" id="GO:0071031">
    <property type="term" value="P:nuclear mRNA surveillance of mRNA 3'-end processing"/>
    <property type="evidence" value="ECO:0007669"/>
    <property type="project" value="TreeGrafter"/>
</dbReference>
<evidence type="ECO:0000256" key="5">
    <source>
        <dbReference type="SAM" id="Phobius"/>
    </source>
</evidence>
<feature type="transmembrane region" description="Helical" evidence="5">
    <location>
        <begin position="621"/>
        <end position="640"/>
    </location>
</feature>
<dbReference type="GO" id="GO:0071039">
    <property type="term" value="P:nuclear polyadenylation-dependent CUT catabolic process"/>
    <property type="evidence" value="ECO:0007669"/>
    <property type="project" value="TreeGrafter"/>
</dbReference>
<evidence type="ECO:0000256" key="2">
    <source>
        <dbReference type="ARBA" id="ARBA00022737"/>
    </source>
</evidence>
<protein>
    <submittedName>
        <fullName evidence="6">Uncharacterized protein</fullName>
    </submittedName>
</protein>
<evidence type="ECO:0000256" key="3">
    <source>
        <dbReference type="ARBA" id="ARBA00023242"/>
    </source>
</evidence>
<keyword evidence="7" id="KW-1185">Reference proteome</keyword>
<keyword evidence="5" id="KW-1133">Transmembrane helix</keyword>
<accession>U6GWC4</accession>
<gene>
    <name evidence="6" type="ORF">EAH_00009680</name>
</gene>
<dbReference type="RefSeq" id="XP_013247358.1">
    <property type="nucleotide sequence ID" value="XM_013391904.1"/>
</dbReference>
<dbReference type="GO" id="GO:0003723">
    <property type="term" value="F:RNA binding"/>
    <property type="evidence" value="ECO:0007669"/>
    <property type="project" value="TreeGrafter"/>
</dbReference>
<dbReference type="EMBL" id="HG673432">
    <property type="protein sequence ID" value="CDI83548.1"/>
    <property type="molecule type" value="Genomic_DNA"/>
</dbReference>
<evidence type="ECO:0000256" key="4">
    <source>
        <dbReference type="SAM" id="MobiDB-lite"/>
    </source>
</evidence>
<keyword evidence="5" id="KW-0812">Transmembrane</keyword>
<dbReference type="VEuPathDB" id="ToxoDB:EAH_00009680"/>
<dbReference type="InterPro" id="IPR051644">
    <property type="entry name" value="TRAMP_AT-DNA-binding"/>
</dbReference>
<dbReference type="GO" id="GO:0071036">
    <property type="term" value="P:nuclear polyadenylation-dependent snoRNA catabolic process"/>
    <property type="evidence" value="ECO:0007669"/>
    <property type="project" value="TreeGrafter"/>
</dbReference>
<dbReference type="GeneID" id="25269038"/>
<feature type="region of interest" description="Disordered" evidence="4">
    <location>
        <begin position="230"/>
        <end position="252"/>
    </location>
</feature>
<dbReference type="PANTHER" id="PTHR46543:SF2">
    <property type="entry name" value="AGAP013096-PA"/>
    <property type="match status" value="1"/>
</dbReference>
<sequence length="641" mass="68622">MQAGVSRLITTRASLPGPSTLPLGLLLGSFDPSGQGGGSPAKDKNAGGPLHALLWAPLAALSSDPKHQDGEDVFTFLQQLQQQQQQQHVVDRLIRQASLCCSHHLVGGLAVVGVWARVGAAAGQQQQQQQQQLQQQQQQLQEKLQLRRLAAAVAEGSLQGLNAVDEAAAAALLQQEANAGRSSSKKEALKQPFLLVLLQPQQQQQQQDISVYFSCISGSSGAAPLIAAELWPPLPSSTPPQQQQGKQQQQQQQQRQRQQLQLCCSPMSLNMTLLLPPCLFKQQSAAAIFNTPQLRGALRGALRALGGLEGAAANSEEGFFSYYCSERRAADPADSSLRVRGVICDPDMTVAAAAEAAASAAAAASGNGAAAAGVEGDGCMHALQVELLSSGIPSVCLHLKEDGSVAALSREELQQQEVLGATCASIRCNFILLGVSLTAKSQPLRAAMEALIADWVRAAVGCIGNSLEEVWEASSTETAGSSAISVSLLQQRRLLTLQQELQEQQQQAHGAAMVLAEFAAAAAPASAAAGDEEESSERVRVEFLFGQDNRWQLLRGLSVFKSTEGSSAAAKRLARQPGLKDCTPQQQQLQQQQQKEEEYWKALIGFVRMQKLKLESANSPWWVYLLPLLALLLSYFLRFLL</sequence>
<keyword evidence="3" id="KW-0539">Nucleus</keyword>
<evidence type="ECO:0000313" key="7">
    <source>
        <dbReference type="Proteomes" id="UP000018050"/>
    </source>
</evidence>
<dbReference type="OrthoDB" id="348687at2759"/>
<dbReference type="GO" id="GO:0071037">
    <property type="term" value="P:nuclear polyadenylation-dependent snRNA catabolic process"/>
    <property type="evidence" value="ECO:0007669"/>
    <property type="project" value="TreeGrafter"/>
</dbReference>
<dbReference type="AlphaFoldDB" id="U6GWC4"/>
<evidence type="ECO:0000313" key="6">
    <source>
        <dbReference type="EMBL" id="CDI83548.1"/>
    </source>
</evidence>
<name>U6GWC4_EIMAC</name>
<proteinExistence type="predicted"/>
<dbReference type="GO" id="GO:0071035">
    <property type="term" value="P:nuclear polyadenylation-dependent rRNA catabolic process"/>
    <property type="evidence" value="ECO:0007669"/>
    <property type="project" value="TreeGrafter"/>
</dbReference>